<protein>
    <submittedName>
        <fullName evidence="8">Site-specific integrase</fullName>
    </submittedName>
</protein>
<dbReference type="EMBL" id="CP035493">
    <property type="protein sequence ID" value="QAY70054.1"/>
    <property type="molecule type" value="Genomic_DNA"/>
</dbReference>
<dbReference type="Pfam" id="PF00589">
    <property type="entry name" value="Phage_integrase"/>
    <property type="match status" value="1"/>
</dbReference>
<organism evidence="8 9">
    <name type="scientific">Xylanimonas protaetiae</name>
    <dbReference type="NCBI Taxonomy" id="2509457"/>
    <lineage>
        <taxon>Bacteria</taxon>
        <taxon>Bacillati</taxon>
        <taxon>Actinomycetota</taxon>
        <taxon>Actinomycetes</taxon>
        <taxon>Micrococcales</taxon>
        <taxon>Promicromonosporaceae</taxon>
        <taxon>Xylanimonas</taxon>
    </lineage>
</organism>
<feature type="domain" description="Tyr recombinase" evidence="6">
    <location>
        <begin position="191"/>
        <end position="429"/>
    </location>
</feature>
<feature type="domain" description="Core-binding (CB)" evidence="7">
    <location>
        <begin position="88"/>
        <end position="170"/>
    </location>
</feature>
<dbReference type="InterPro" id="IPR010998">
    <property type="entry name" value="Integrase_recombinase_N"/>
</dbReference>
<sequence length="443" mass="48679">MTKERRVEYGTGSIYQRSSDHRWMGAIGAGTTIRGTQRRITVSAKCTCKGGCRGEKCGGYTAVKRKLATKRREIETHGTPTEGVRAGTTIKAWSADWLAEHRKHARPKYYSTDASFVRHWIIPTIGTRRLTDLTPADVRDVTRAVTAGGRSTTTASGVQGCLLRMLRSAVAEGHLVPQRVFLTKAPKLAVSDRDAIPNEEAKRILAHASTLAGGSRWVAALLNGMRQGECLGLTWDRVDFDKGVLDVDWQLQALPYEHGCDGGDDSPSCGRKPSGCPARAFRVPDGYEARQLHLAQHLVRPKSQAGWRIIPLTPWMEAALREWKPNAPANPWGLVWPSTHVTASGKSRVRPQSSTRDRDAWYAILEALDIEHDAGRAYLVHEMRHTTANLLLEAGVDPEVIKAIMGHSSIVTSRGYMHANQEMKRAALAKSSSLLLTDGTEAA</sequence>
<name>A0A4P6F3E4_9MICO</name>
<evidence type="ECO:0000256" key="3">
    <source>
        <dbReference type="ARBA" id="ARBA00023125"/>
    </source>
</evidence>
<comment type="similarity">
    <text evidence="1">Belongs to the 'phage' integrase family.</text>
</comment>
<dbReference type="InterPro" id="IPR050808">
    <property type="entry name" value="Phage_Integrase"/>
</dbReference>
<dbReference type="Proteomes" id="UP000292118">
    <property type="component" value="Chromosome"/>
</dbReference>
<dbReference type="InterPro" id="IPR053876">
    <property type="entry name" value="Phage_int_M"/>
</dbReference>
<dbReference type="OrthoDB" id="1822491at2"/>
<dbReference type="Pfam" id="PF22022">
    <property type="entry name" value="Phage_int_M"/>
    <property type="match status" value="1"/>
</dbReference>
<keyword evidence="2" id="KW-0229">DNA integration</keyword>
<dbReference type="PANTHER" id="PTHR30629">
    <property type="entry name" value="PROPHAGE INTEGRASE"/>
    <property type="match status" value="1"/>
</dbReference>
<dbReference type="SUPFAM" id="SSF56349">
    <property type="entry name" value="DNA breaking-rejoining enzymes"/>
    <property type="match status" value="1"/>
</dbReference>
<dbReference type="InterPro" id="IPR002104">
    <property type="entry name" value="Integrase_catalytic"/>
</dbReference>
<dbReference type="InterPro" id="IPR013762">
    <property type="entry name" value="Integrase-like_cat_sf"/>
</dbReference>
<evidence type="ECO:0000259" key="7">
    <source>
        <dbReference type="PROSITE" id="PS51900"/>
    </source>
</evidence>
<evidence type="ECO:0000256" key="4">
    <source>
        <dbReference type="ARBA" id="ARBA00023172"/>
    </source>
</evidence>
<dbReference type="CDD" id="cd01189">
    <property type="entry name" value="INT_ICEBs1_C_like"/>
    <property type="match status" value="1"/>
</dbReference>
<dbReference type="PROSITE" id="PS51898">
    <property type="entry name" value="TYR_RECOMBINASE"/>
    <property type="match status" value="1"/>
</dbReference>
<dbReference type="GO" id="GO:0006310">
    <property type="term" value="P:DNA recombination"/>
    <property type="evidence" value="ECO:0007669"/>
    <property type="project" value="UniProtKB-KW"/>
</dbReference>
<evidence type="ECO:0000256" key="5">
    <source>
        <dbReference type="PROSITE-ProRule" id="PRU01248"/>
    </source>
</evidence>
<accession>A0A4P6F3E4</accession>
<evidence type="ECO:0000256" key="1">
    <source>
        <dbReference type="ARBA" id="ARBA00008857"/>
    </source>
</evidence>
<dbReference type="InterPro" id="IPR044068">
    <property type="entry name" value="CB"/>
</dbReference>
<dbReference type="AlphaFoldDB" id="A0A4P6F3E4"/>
<proteinExistence type="inferred from homology"/>
<dbReference type="PANTHER" id="PTHR30629:SF2">
    <property type="entry name" value="PROPHAGE INTEGRASE INTS-RELATED"/>
    <property type="match status" value="1"/>
</dbReference>
<dbReference type="KEGG" id="xya:ET471_08400"/>
<evidence type="ECO:0000313" key="8">
    <source>
        <dbReference type="EMBL" id="QAY70054.1"/>
    </source>
</evidence>
<evidence type="ECO:0000259" key="6">
    <source>
        <dbReference type="PROSITE" id="PS51898"/>
    </source>
</evidence>
<dbReference type="Gene3D" id="1.10.150.130">
    <property type="match status" value="1"/>
</dbReference>
<keyword evidence="3 5" id="KW-0238">DNA-binding</keyword>
<reference evidence="8 9" key="1">
    <citation type="submission" date="2019-01" db="EMBL/GenBank/DDBJ databases">
        <title>Genome sequencing of strain FW10M-9.</title>
        <authorList>
            <person name="Heo J."/>
            <person name="Kim S.-J."/>
            <person name="Kim J.-S."/>
            <person name="Hong S.-B."/>
            <person name="Kwon S.-W."/>
        </authorList>
    </citation>
    <scope>NUCLEOTIDE SEQUENCE [LARGE SCALE GENOMIC DNA]</scope>
    <source>
        <strain evidence="8 9">FW10M-9</strain>
    </source>
</reference>
<dbReference type="GO" id="GO:0003677">
    <property type="term" value="F:DNA binding"/>
    <property type="evidence" value="ECO:0007669"/>
    <property type="project" value="UniProtKB-UniRule"/>
</dbReference>
<dbReference type="PROSITE" id="PS51900">
    <property type="entry name" value="CB"/>
    <property type="match status" value="1"/>
</dbReference>
<keyword evidence="9" id="KW-1185">Reference proteome</keyword>
<gene>
    <name evidence="8" type="ORF">ET471_08400</name>
</gene>
<dbReference type="InterPro" id="IPR011010">
    <property type="entry name" value="DNA_brk_join_enz"/>
</dbReference>
<dbReference type="RefSeq" id="WP_129187567.1">
    <property type="nucleotide sequence ID" value="NZ_CP035493.1"/>
</dbReference>
<keyword evidence="4" id="KW-0233">DNA recombination</keyword>
<dbReference type="GO" id="GO:0015074">
    <property type="term" value="P:DNA integration"/>
    <property type="evidence" value="ECO:0007669"/>
    <property type="project" value="UniProtKB-KW"/>
</dbReference>
<evidence type="ECO:0000256" key="2">
    <source>
        <dbReference type="ARBA" id="ARBA00022908"/>
    </source>
</evidence>
<evidence type="ECO:0000313" key="9">
    <source>
        <dbReference type="Proteomes" id="UP000292118"/>
    </source>
</evidence>
<dbReference type="Gene3D" id="1.10.443.10">
    <property type="entry name" value="Intergrase catalytic core"/>
    <property type="match status" value="1"/>
</dbReference>